<name>A0A4R2PDT7_RHOSA</name>
<dbReference type="AlphaFoldDB" id="A0A4R2PDT7"/>
<keyword evidence="5" id="KW-1185">Reference proteome</keyword>
<comment type="caution">
    <text evidence="4">The sequence shown here is derived from an EMBL/GenBank/DDBJ whole genome shotgun (WGS) entry which is preliminary data.</text>
</comment>
<reference evidence="4 5" key="1">
    <citation type="submission" date="2019-03" db="EMBL/GenBank/DDBJ databases">
        <title>Genomic Encyclopedia of Type Strains, Phase IV (KMG-IV): sequencing the most valuable type-strain genomes for metagenomic binning, comparative biology and taxonomic classification.</title>
        <authorList>
            <person name="Goeker M."/>
        </authorList>
    </citation>
    <scope>NUCLEOTIDE SEQUENCE [LARGE SCALE GENOMIC DNA]</scope>
    <source>
        <strain evidence="4 5">DSM 2132</strain>
    </source>
</reference>
<feature type="domain" description="FecR N-terminal" evidence="3">
    <location>
        <begin position="28"/>
        <end position="69"/>
    </location>
</feature>
<dbReference type="InParanoid" id="A0A4R2PDT7"/>
<proteinExistence type="predicted"/>
<evidence type="ECO:0000259" key="3">
    <source>
        <dbReference type="Pfam" id="PF16220"/>
    </source>
</evidence>
<keyword evidence="2" id="KW-0472">Membrane</keyword>
<evidence type="ECO:0000313" key="5">
    <source>
        <dbReference type="Proteomes" id="UP000295399"/>
    </source>
</evidence>
<organism evidence="4 5">
    <name type="scientific">Rhodothalassium salexigens DSM 2132</name>
    <dbReference type="NCBI Taxonomy" id="1188247"/>
    <lineage>
        <taxon>Bacteria</taxon>
        <taxon>Pseudomonadati</taxon>
        <taxon>Pseudomonadota</taxon>
        <taxon>Alphaproteobacteria</taxon>
        <taxon>Rhodothalassiales</taxon>
        <taxon>Rhodothalassiaceae</taxon>
        <taxon>Rhodothalassium</taxon>
    </lineage>
</organism>
<protein>
    <submittedName>
        <fullName evidence="4">Uncharacterized protein DUF4880</fullName>
    </submittedName>
</protein>
<evidence type="ECO:0000256" key="2">
    <source>
        <dbReference type="SAM" id="Phobius"/>
    </source>
</evidence>
<dbReference type="InterPro" id="IPR032623">
    <property type="entry name" value="FecR_N"/>
</dbReference>
<evidence type="ECO:0000313" key="4">
    <source>
        <dbReference type="EMBL" id="TCP33403.1"/>
    </source>
</evidence>
<gene>
    <name evidence="4" type="ORF">EV659_10713</name>
</gene>
<evidence type="ECO:0000256" key="1">
    <source>
        <dbReference type="SAM" id="MobiDB-lite"/>
    </source>
</evidence>
<keyword evidence="2" id="KW-0812">Transmembrane</keyword>
<feature type="region of interest" description="Disordered" evidence="1">
    <location>
        <begin position="1"/>
        <end position="22"/>
    </location>
</feature>
<dbReference type="Pfam" id="PF16220">
    <property type="entry name" value="DUF4880"/>
    <property type="match status" value="1"/>
</dbReference>
<feature type="transmembrane region" description="Helical" evidence="2">
    <location>
        <begin position="92"/>
        <end position="111"/>
    </location>
</feature>
<sequence>MPGCAMPKSAMPTPPGRPTPLNRDTALRQAAGWLARLRADDAGERDREAWRRWRDDNLMHRRAFEDVTRVWAALDGLGDDTPALPSAPDRSLPVTVATACATVALAALIIIRIL</sequence>
<accession>A0A4R2PDT7</accession>
<keyword evidence="2" id="KW-1133">Transmembrane helix</keyword>
<dbReference type="EMBL" id="SLXO01000007">
    <property type="protein sequence ID" value="TCP33403.1"/>
    <property type="molecule type" value="Genomic_DNA"/>
</dbReference>
<dbReference type="Proteomes" id="UP000295399">
    <property type="component" value="Unassembled WGS sequence"/>
</dbReference>